<keyword evidence="4" id="KW-0238">DNA-binding</keyword>
<sequence length="160" mass="18006">METAEFKQRMMPYAGQMYAVAFSILKKPSDAEDVVQDIFLKMWEKRHSMDSIANLKAYVLSSVRNKSLDMLAAGSRGNEGGVLECSDEGRAAEQVERKEAATRVLKLIAAMPEPQRTVISMHDVEGMGYDEISDLTGMSEGNLRTLLSRARKRIRDVFKR</sequence>
<proteinExistence type="inferred from homology"/>
<dbReference type="Pfam" id="PF04542">
    <property type="entry name" value="Sigma70_r2"/>
    <property type="match status" value="1"/>
</dbReference>
<evidence type="ECO:0000256" key="2">
    <source>
        <dbReference type="ARBA" id="ARBA00023015"/>
    </source>
</evidence>
<protein>
    <submittedName>
        <fullName evidence="8">RNA polymerase sigma factor</fullName>
    </submittedName>
</protein>
<dbReference type="InterPro" id="IPR039425">
    <property type="entry name" value="RNA_pol_sigma-70-like"/>
</dbReference>
<keyword evidence="3" id="KW-0731">Sigma factor</keyword>
<dbReference type="GO" id="GO:0003677">
    <property type="term" value="F:DNA binding"/>
    <property type="evidence" value="ECO:0007669"/>
    <property type="project" value="UniProtKB-KW"/>
</dbReference>
<dbReference type="EMBL" id="JADIMA010000047">
    <property type="protein sequence ID" value="MBO8473038.1"/>
    <property type="molecule type" value="Genomic_DNA"/>
</dbReference>
<gene>
    <name evidence="8" type="ORF">IAB81_05355</name>
</gene>
<dbReference type="GO" id="GO:0006352">
    <property type="term" value="P:DNA-templated transcription initiation"/>
    <property type="evidence" value="ECO:0007669"/>
    <property type="project" value="InterPro"/>
</dbReference>
<evidence type="ECO:0000256" key="4">
    <source>
        <dbReference type="ARBA" id="ARBA00023125"/>
    </source>
</evidence>
<dbReference type="CDD" id="cd06171">
    <property type="entry name" value="Sigma70_r4"/>
    <property type="match status" value="1"/>
</dbReference>
<evidence type="ECO:0000313" key="9">
    <source>
        <dbReference type="Proteomes" id="UP000823604"/>
    </source>
</evidence>
<feature type="domain" description="RNA polymerase sigma-70 region 2" evidence="6">
    <location>
        <begin position="13"/>
        <end position="75"/>
    </location>
</feature>
<dbReference type="SUPFAM" id="SSF88946">
    <property type="entry name" value="Sigma2 domain of RNA polymerase sigma factors"/>
    <property type="match status" value="1"/>
</dbReference>
<evidence type="ECO:0000259" key="7">
    <source>
        <dbReference type="Pfam" id="PF08281"/>
    </source>
</evidence>
<dbReference type="SUPFAM" id="SSF88659">
    <property type="entry name" value="Sigma3 and sigma4 domains of RNA polymerase sigma factors"/>
    <property type="match status" value="1"/>
</dbReference>
<dbReference type="PANTHER" id="PTHR43133">
    <property type="entry name" value="RNA POLYMERASE ECF-TYPE SIGMA FACTO"/>
    <property type="match status" value="1"/>
</dbReference>
<dbReference type="GO" id="GO:0016987">
    <property type="term" value="F:sigma factor activity"/>
    <property type="evidence" value="ECO:0007669"/>
    <property type="project" value="UniProtKB-KW"/>
</dbReference>
<keyword evidence="2" id="KW-0805">Transcription regulation</keyword>
<dbReference type="InterPro" id="IPR036388">
    <property type="entry name" value="WH-like_DNA-bd_sf"/>
</dbReference>
<dbReference type="NCBIfam" id="TIGR02937">
    <property type="entry name" value="sigma70-ECF"/>
    <property type="match status" value="1"/>
</dbReference>
<organism evidence="8 9">
    <name type="scientific">Candidatus Merdivivens pullicola</name>
    <dbReference type="NCBI Taxonomy" id="2840872"/>
    <lineage>
        <taxon>Bacteria</taxon>
        <taxon>Pseudomonadati</taxon>
        <taxon>Bacteroidota</taxon>
        <taxon>Bacteroidia</taxon>
        <taxon>Bacteroidales</taxon>
        <taxon>Muribaculaceae</taxon>
        <taxon>Muribaculaceae incertae sedis</taxon>
        <taxon>Candidatus Merdivivens</taxon>
    </lineage>
</organism>
<dbReference type="Proteomes" id="UP000823604">
    <property type="component" value="Unassembled WGS sequence"/>
</dbReference>
<evidence type="ECO:0000256" key="1">
    <source>
        <dbReference type="ARBA" id="ARBA00010641"/>
    </source>
</evidence>
<reference evidence="8" key="2">
    <citation type="journal article" date="2021" name="PeerJ">
        <title>Extensive microbial diversity within the chicken gut microbiome revealed by metagenomics and culture.</title>
        <authorList>
            <person name="Gilroy R."/>
            <person name="Ravi A."/>
            <person name="Getino M."/>
            <person name="Pursley I."/>
            <person name="Horton D.L."/>
            <person name="Alikhan N.F."/>
            <person name="Baker D."/>
            <person name="Gharbi K."/>
            <person name="Hall N."/>
            <person name="Watson M."/>
            <person name="Adriaenssens E.M."/>
            <person name="Foster-Nyarko E."/>
            <person name="Jarju S."/>
            <person name="Secka A."/>
            <person name="Antonio M."/>
            <person name="Oren A."/>
            <person name="Chaudhuri R.R."/>
            <person name="La Ragione R."/>
            <person name="Hildebrand F."/>
            <person name="Pallen M.J."/>
        </authorList>
    </citation>
    <scope>NUCLEOTIDE SEQUENCE</scope>
    <source>
        <strain evidence="8">B1-8020</strain>
    </source>
</reference>
<dbReference type="InterPro" id="IPR013249">
    <property type="entry name" value="RNA_pol_sigma70_r4_t2"/>
</dbReference>
<evidence type="ECO:0000256" key="3">
    <source>
        <dbReference type="ARBA" id="ARBA00023082"/>
    </source>
</evidence>
<dbReference type="InterPro" id="IPR014284">
    <property type="entry name" value="RNA_pol_sigma-70_dom"/>
</dbReference>
<dbReference type="Gene3D" id="1.10.10.10">
    <property type="entry name" value="Winged helix-like DNA-binding domain superfamily/Winged helix DNA-binding domain"/>
    <property type="match status" value="1"/>
</dbReference>
<name>A0A9D9IJP0_9BACT</name>
<dbReference type="PANTHER" id="PTHR43133:SF8">
    <property type="entry name" value="RNA POLYMERASE SIGMA FACTOR HI_1459-RELATED"/>
    <property type="match status" value="1"/>
</dbReference>
<accession>A0A9D9IJP0</accession>
<comment type="similarity">
    <text evidence="1">Belongs to the sigma-70 factor family. ECF subfamily.</text>
</comment>
<dbReference type="InterPro" id="IPR007627">
    <property type="entry name" value="RNA_pol_sigma70_r2"/>
</dbReference>
<evidence type="ECO:0000256" key="5">
    <source>
        <dbReference type="ARBA" id="ARBA00023163"/>
    </source>
</evidence>
<reference evidence="8" key="1">
    <citation type="submission" date="2020-10" db="EMBL/GenBank/DDBJ databases">
        <authorList>
            <person name="Gilroy R."/>
        </authorList>
    </citation>
    <scope>NUCLEOTIDE SEQUENCE</scope>
    <source>
        <strain evidence="8">B1-8020</strain>
    </source>
</reference>
<dbReference type="Pfam" id="PF08281">
    <property type="entry name" value="Sigma70_r4_2"/>
    <property type="match status" value="1"/>
</dbReference>
<feature type="domain" description="RNA polymerase sigma factor 70 region 4 type 2" evidence="7">
    <location>
        <begin position="103"/>
        <end position="154"/>
    </location>
</feature>
<dbReference type="AlphaFoldDB" id="A0A9D9IJP0"/>
<evidence type="ECO:0000259" key="6">
    <source>
        <dbReference type="Pfam" id="PF04542"/>
    </source>
</evidence>
<dbReference type="Gene3D" id="1.10.1740.10">
    <property type="match status" value="1"/>
</dbReference>
<dbReference type="InterPro" id="IPR013324">
    <property type="entry name" value="RNA_pol_sigma_r3/r4-like"/>
</dbReference>
<comment type="caution">
    <text evidence="8">The sequence shown here is derived from an EMBL/GenBank/DDBJ whole genome shotgun (WGS) entry which is preliminary data.</text>
</comment>
<keyword evidence="5" id="KW-0804">Transcription</keyword>
<evidence type="ECO:0000313" key="8">
    <source>
        <dbReference type="EMBL" id="MBO8473038.1"/>
    </source>
</evidence>
<dbReference type="InterPro" id="IPR013325">
    <property type="entry name" value="RNA_pol_sigma_r2"/>
</dbReference>